<evidence type="ECO:0000256" key="7">
    <source>
        <dbReference type="ARBA" id="ARBA00023154"/>
    </source>
</evidence>
<evidence type="ECO:0000259" key="13">
    <source>
        <dbReference type="Pfam" id="PF01113"/>
    </source>
</evidence>
<evidence type="ECO:0000256" key="11">
    <source>
        <dbReference type="ARBA" id="ARBA00049396"/>
    </source>
</evidence>
<dbReference type="OrthoDB" id="9790352at2"/>
<accession>A0A0F3IQV7</accession>
<dbReference type="InterPro" id="IPR022663">
    <property type="entry name" value="DapB_C"/>
</dbReference>
<comment type="catalytic activity">
    <reaction evidence="11">
        <text>(S)-2,3,4,5-tetrahydrodipicolinate + NAD(+) + H2O = (2S,4S)-4-hydroxy-2,3,4,5-tetrahydrodipicolinate + NADH + H(+)</text>
        <dbReference type="Rhea" id="RHEA:35323"/>
        <dbReference type="ChEBI" id="CHEBI:15377"/>
        <dbReference type="ChEBI" id="CHEBI:15378"/>
        <dbReference type="ChEBI" id="CHEBI:16845"/>
        <dbReference type="ChEBI" id="CHEBI:57540"/>
        <dbReference type="ChEBI" id="CHEBI:57945"/>
        <dbReference type="ChEBI" id="CHEBI:67139"/>
        <dbReference type="EC" id="1.17.1.8"/>
    </reaction>
</comment>
<dbReference type="RefSeq" id="WP_045776508.1">
    <property type="nucleotide sequence ID" value="NZ_LAJY01000408.1"/>
</dbReference>
<organism evidence="15 16">
    <name type="scientific">Elstera litoralis</name>
    <dbReference type="NCBI Taxonomy" id="552518"/>
    <lineage>
        <taxon>Bacteria</taxon>
        <taxon>Pseudomonadati</taxon>
        <taxon>Pseudomonadota</taxon>
        <taxon>Alphaproteobacteria</taxon>
        <taxon>Rhodospirillales</taxon>
        <taxon>Rhodospirillaceae</taxon>
        <taxon>Elstera</taxon>
    </lineage>
</organism>
<comment type="similarity">
    <text evidence="1">Belongs to the DapB family.</text>
</comment>
<evidence type="ECO:0000256" key="8">
    <source>
        <dbReference type="ARBA" id="ARBA00037922"/>
    </source>
</evidence>
<reference evidence="15 16" key="1">
    <citation type="submission" date="2015-03" db="EMBL/GenBank/DDBJ databases">
        <title>Draft genome sequence of Elstera litoralis.</title>
        <authorList>
            <person name="Rahalkar M.C."/>
            <person name="Dhakephalkar P.K."/>
            <person name="Pore S.D."/>
            <person name="Arora P."/>
            <person name="Kapse N.G."/>
            <person name="Pandit P.S."/>
        </authorList>
    </citation>
    <scope>NUCLEOTIDE SEQUENCE [LARGE SCALE GENOMIC DNA]</scope>
    <source>
        <strain evidence="15 16">Dia-1</strain>
    </source>
</reference>
<name>A0A0F3IQV7_9PROT</name>
<protein>
    <recommendedName>
        <fullName evidence="9 12">4-hydroxy-tetrahydrodipicolinate reductase</fullName>
        <ecNumber evidence="9 12">1.17.1.8</ecNumber>
    </recommendedName>
</protein>
<evidence type="ECO:0000256" key="3">
    <source>
        <dbReference type="ARBA" id="ARBA00022857"/>
    </source>
</evidence>
<keyword evidence="3" id="KW-0521">NADP</keyword>
<dbReference type="CDD" id="cd02274">
    <property type="entry name" value="DHDPR_N"/>
    <property type="match status" value="1"/>
</dbReference>
<proteinExistence type="inferred from homology"/>
<dbReference type="PANTHER" id="PTHR20836:SF0">
    <property type="entry name" value="4-HYDROXY-TETRAHYDRODIPICOLINATE REDUCTASE 1, CHLOROPLASTIC-RELATED"/>
    <property type="match status" value="1"/>
</dbReference>
<dbReference type="PIRSF" id="PIRSF000161">
    <property type="entry name" value="DHPR"/>
    <property type="match status" value="1"/>
</dbReference>
<dbReference type="EC" id="1.17.1.8" evidence="9 12"/>
<evidence type="ECO:0000256" key="2">
    <source>
        <dbReference type="ARBA" id="ARBA00022605"/>
    </source>
</evidence>
<dbReference type="Pfam" id="PF01113">
    <property type="entry name" value="DapB_N"/>
    <property type="match status" value="1"/>
</dbReference>
<keyword evidence="6" id="KW-0520">NAD</keyword>
<evidence type="ECO:0000256" key="1">
    <source>
        <dbReference type="ARBA" id="ARBA00006642"/>
    </source>
</evidence>
<dbReference type="GO" id="GO:0005829">
    <property type="term" value="C:cytosol"/>
    <property type="evidence" value="ECO:0007669"/>
    <property type="project" value="TreeGrafter"/>
</dbReference>
<dbReference type="Pfam" id="PF05173">
    <property type="entry name" value="DapB_C"/>
    <property type="match status" value="1"/>
</dbReference>
<dbReference type="EMBL" id="LAJY01000408">
    <property type="protein sequence ID" value="KJV08938.1"/>
    <property type="molecule type" value="Genomic_DNA"/>
</dbReference>
<dbReference type="InterPro" id="IPR000846">
    <property type="entry name" value="DapB_N"/>
</dbReference>
<dbReference type="Proteomes" id="UP000033774">
    <property type="component" value="Unassembled WGS sequence"/>
</dbReference>
<feature type="domain" description="Dihydrodipicolinate reductase C-terminal" evidence="14">
    <location>
        <begin position="138"/>
        <end position="258"/>
    </location>
</feature>
<evidence type="ECO:0000259" key="14">
    <source>
        <dbReference type="Pfam" id="PF05173"/>
    </source>
</evidence>
<gene>
    <name evidence="15" type="ORF">VZ95_14605</name>
</gene>
<dbReference type="SUPFAM" id="SSF55347">
    <property type="entry name" value="Glyceraldehyde-3-phosphate dehydrogenase-like, C-terminal domain"/>
    <property type="match status" value="1"/>
</dbReference>
<dbReference type="GO" id="GO:0008839">
    <property type="term" value="F:4-hydroxy-tetrahydrodipicolinate reductase"/>
    <property type="evidence" value="ECO:0007669"/>
    <property type="project" value="UniProtKB-UniRule"/>
</dbReference>
<dbReference type="PATRIC" id="fig|552518.3.peg.2711"/>
<dbReference type="Gene3D" id="3.40.50.720">
    <property type="entry name" value="NAD(P)-binding Rossmann-like Domain"/>
    <property type="match status" value="1"/>
</dbReference>
<evidence type="ECO:0000256" key="10">
    <source>
        <dbReference type="ARBA" id="ARBA00049080"/>
    </source>
</evidence>
<keyword evidence="16" id="KW-1185">Reference proteome</keyword>
<dbReference type="InterPro" id="IPR023940">
    <property type="entry name" value="DHDPR_bac"/>
</dbReference>
<keyword evidence="7" id="KW-0457">Lysine biosynthesis</keyword>
<dbReference type="Gene3D" id="3.30.360.10">
    <property type="entry name" value="Dihydrodipicolinate Reductase, domain 2"/>
    <property type="match status" value="1"/>
</dbReference>
<dbReference type="NCBIfam" id="TIGR00036">
    <property type="entry name" value="dapB"/>
    <property type="match status" value="1"/>
</dbReference>
<evidence type="ECO:0000256" key="5">
    <source>
        <dbReference type="ARBA" id="ARBA00023002"/>
    </source>
</evidence>
<comment type="pathway">
    <text evidence="8">Amino-acid biosynthesis; L-lysine biosynthesis via DAP pathway; (S)-tetrahydrodipicolinate from L-aspartate: step 4/4.</text>
</comment>
<dbReference type="AlphaFoldDB" id="A0A0F3IQV7"/>
<evidence type="ECO:0000313" key="15">
    <source>
        <dbReference type="EMBL" id="KJV08938.1"/>
    </source>
</evidence>
<dbReference type="InterPro" id="IPR036291">
    <property type="entry name" value="NAD(P)-bd_dom_sf"/>
</dbReference>
<sequence length="274" mass="28337">MAQTEQKKIRVVVAGVSGWVGRELVQAIAASDDLVLTGAVARGVAGQDAGTLAGLPTPLGVPVHISAQEALAAGADVLVDYTKPQAVRAHVAAALEVGVAVVIGTSGLTAEDYFEIDSMARGRSLGVAAAGNFSVTAMLLKRFSLMAAQYVGDIEIIDYAGPQKPDVPSGTARELAEALENAREHPPTAKPVADILGPKEARGAQIGTVPVHSVRLPSYVLACETHFGLPGERLTIRHDAGTSAAPYVAGTLLAVRKVRKFIGLRRGLDGILDA</sequence>
<dbReference type="GO" id="GO:0009089">
    <property type="term" value="P:lysine biosynthetic process via diaminopimelate"/>
    <property type="evidence" value="ECO:0007669"/>
    <property type="project" value="UniProtKB-UniRule"/>
</dbReference>
<comment type="caution">
    <text evidence="15">The sequence shown here is derived from an EMBL/GenBank/DDBJ whole genome shotgun (WGS) entry which is preliminary data.</text>
</comment>
<evidence type="ECO:0000256" key="9">
    <source>
        <dbReference type="ARBA" id="ARBA00038983"/>
    </source>
</evidence>
<dbReference type="GO" id="GO:0019877">
    <property type="term" value="P:diaminopimelate biosynthetic process"/>
    <property type="evidence" value="ECO:0007669"/>
    <property type="project" value="UniProtKB-KW"/>
</dbReference>
<dbReference type="SUPFAM" id="SSF51735">
    <property type="entry name" value="NAD(P)-binding Rossmann-fold domains"/>
    <property type="match status" value="1"/>
</dbReference>
<keyword evidence="5" id="KW-0560">Oxidoreductase</keyword>
<comment type="catalytic activity">
    <reaction evidence="10">
        <text>(S)-2,3,4,5-tetrahydrodipicolinate + NADP(+) + H2O = (2S,4S)-4-hydroxy-2,3,4,5-tetrahydrodipicolinate + NADPH + H(+)</text>
        <dbReference type="Rhea" id="RHEA:35331"/>
        <dbReference type="ChEBI" id="CHEBI:15377"/>
        <dbReference type="ChEBI" id="CHEBI:15378"/>
        <dbReference type="ChEBI" id="CHEBI:16845"/>
        <dbReference type="ChEBI" id="CHEBI:57783"/>
        <dbReference type="ChEBI" id="CHEBI:58349"/>
        <dbReference type="ChEBI" id="CHEBI:67139"/>
        <dbReference type="EC" id="1.17.1.8"/>
    </reaction>
</comment>
<keyword evidence="2" id="KW-0028">Amino-acid biosynthesis</keyword>
<evidence type="ECO:0000256" key="6">
    <source>
        <dbReference type="ARBA" id="ARBA00023027"/>
    </source>
</evidence>
<dbReference type="PANTHER" id="PTHR20836">
    <property type="entry name" value="DIHYDRODIPICOLINATE REDUCTASE"/>
    <property type="match status" value="1"/>
</dbReference>
<evidence type="ECO:0000256" key="12">
    <source>
        <dbReference type="NCBIfam" id="TIGR00036"/>
    </source>
</evidence>
<feature type="domain" description="Dihydrodipicolinate reductase N-terminal" evidence="13">
    <location>
        <begin position="9"/>
        <end position="133"/>
    </location>
</feature>
<keyword evidence="4" id="KW-0220">Diaminopimelate biosynthesis</keyword>
<evidence type="ECO:0000313" key="16">
    <source>
        <dbReference type="Proteomes" id="UP000033774"/>
    </source>
</evidence>
<evidence type="ECO:0000256" key="4">
    <source>
        <dbReference type="ARBA" id="ARBA00022915"/>
    </source>
</evidence>